<accession>A0AAD9H2V7</accession>
<keyword evidence="3" id="KW-1185">Reference proteome</keyword>
<evidence type="ECO:0000313" key="2">
    <source>
        <dbReference type="EMBL" id="KAK2021406.1"/>
    </source>
</evidence>
<feature type="region of interest" description="Disordered" evidence="1">
    <location>
        <begin position="58"/>
        <end position="84"/>
    </location>
</feature>
<protein>
    <submittedName>
        <fullName evidence="2">Uncharacterized protein</fullName>
    </submittedName>
</protein>
<comment type="caution">
    <text evidence="2">The sequence shown here is derived from an EMBL/GenBank/DDBJ whole genome shotgun (WGS) entry which is preliminary data.</text>
</comment>
<sequence>MTRMASTRTRPAGGRSYAAGLAPSLWQIDEERPQPTASRSAFVHASVCAQSRGSMFTGNGPHVFGPPPSRGPCQPVEASTAPLPTRERYLRTGGGTAVTEQRPDFRPLK</sequence>
<dbReference type="Proteomes" id="UP001232148">
    <property type="component" value="Unassembled WGS sequence"/>
</dbReference>
<feature type="region of interest" description="Disordered" evidence="1">
    <location>
        <begin position="90"/>
        <end position="109"/>
    </location>
</feature>
<evidence type="ECO:0000256" key="1">
    <source>
        <dbReference type="SAM" id="MobiDB-lite"/>
    </source>
</evidence>
<dbReference type="EMBL" id="MU843108">
    <property type="protein sequence ID" value="KAK2021406.1"/>
    <property type="molecule type" value="Genomic_DNA"/>
</dbReference>
<name>A0AAD9H2V7_9PEZI</name>
<organism evidence="2 3">
    <name type="scientific">Colletotrichum zoysiae</name>
    <dbReference type="NCBI Taxonomy" id="1216348"/>
    <lineage>
        <taxon>Eukaryota</taxon>
        <taxon>Fungi</taxon>
        <taxon>Dikarya</taxon>
        <taxon>Ascomycota</taxon>
        <taxon>Pezizomycotina</taxon>
        <taxon>Sordariomycetes</taxon>
        <taxon>Hypocreomycetidae</taxon>
        <taxon>Glomerellales</taxon>
        <taxon>Glomerellaceae</taxon>
        <taxon>Colletotrichum</taxon>
        <taxon>Colletotrichum graminicola species complex</taxon>
    </lineage>
</organism>
<evidence type="ECO:0000313" key="3">
    <source>
        <dbReference type="Proteomes" id="UP001232148"/>
    </source>
</evidence>
<proteinExistence type="predicted"/>
<gene>
    <name evidence="2" type="ORF">LX32DRAFT_699423</name>
</gene>
<reference evidence="2" key="1">
    <citation type="submission" date="2021-06" db="EMBL/GenBank/DDBJ databases">
        <title>Comparative genomics, transcriptomics and evolutionary studies reveal genomic signatures of adaptation to plant cell wall in hemibiotrophic fungi.</title>
        <authorList>
            <consortium name="DOE Joint Genome Institute"/>
            <person name="Baroncelli R."/>
            <person name="Diaz J.F."/>
            <person name="Benocci T."/>
            <person name="Peng M."/>
            <person name="Battaglia E."/>
            <person name="Haridas S."/>
            <person name="Andreopoulos W."/>
            <person name="Labutti K."/>
            <person name="Pangilinan J."/>
            <person name="Floch G.L."/>
            <person name="Makela M.R."/>
            <person name="Henrissat B."/>
            <person name="Grigoriev I.V."/>
            <person name="Crouch J.A."/>
            <person name="De Vries R.P."/>
            <person name="Sukno S.A."/>
            <person name="Thon M.R."/>
        </authorList>
    </citation>
    <scope>NUCLEOTIDE SEQUENCE</scope>
    <source>
        <strain evidence="2">MAFF235873</strain>
    </source>
</reference>
<dbReference type="AlphaFoldDB" id="A0AAD9H2V7"/>